<reference evidence="2 3" key="1">
    <citation type="submission" date="2024-01" db="EMBL/GenBank/DDBJ databases">
        <authorList>
            <person name="Alioto T."/>
            <person name="Alioto T."/>
            <person name="Gomez Garrido J."/>
        </authorList>
    </citation>
    <scope>NUCLEOTIDE SEQUENCE [LARGE SCALE GENOMIC DNA]</scope>
</reference>
<comment type="caution">
    <text evidence="2">The sequence shown here is derived from an EMBL/GenBank/DDBJ whole genome shotgun (WGS) entry which is preliminary data.</text>
</comment>
<dbReference type="GO" id="GO:0006955">
    <property type="term" value="P:immune response"/>
    <property type="evidence" value="ECO:0007669"/>
    <property type="project" value="TreeGrafter"/>
</dbReference>
<accession>A0AAV1QK32</accession>
<organism evidence="2 3">
    <name type="scientific">Scomber scombrus</name>
    <name type="common">Atlantic mackerel</name>
    <name type="synonym">Scomber vernalis</name>
    <dbReference type="NCBI Taxonomy" id="13677"/>
    <lineage>
        <taxon>Eukaryota</taxon>
        <taxon>Metazoa</taxon>
        <taxon>Chordata</taxon>
        <taxon>Craniata</taxon>
        <taxon>Vertebrata</taxon>
        <taxon>Euteleostomi</taxon>
        <taxon>Actinopterygii</taxon>
        <taxon>Neopterygii</taxon>
        <taxon>Teleostei</taxon>
        <taxon>Neoteleostei</taxon>
        <taxon>Acanthomorphata</taxon>
        <taxon>Pelagiaria</taxon>
        <taxon>Scombriformes</taxon>
        <taxon>Scombridae</taxon>
        <taxon>Scomber</taxon>
    </lineage>
</organism>
<feature type="non-terminal residue" evidence="2">
    <location>
        <position position="1"/>
    </location>
</feature>
<dbReference type="CDD" id="cd00882">
    <property type="entry name" value="Ras_like_GTPase"/>
    <property type="match status" value="1"/>
</dbReference>
<proteinExistence type="predicted"/>
<evidence type="ECO:0000313" key="3">
    <source>
        <dbReference type="Proteomes" id="UP001314229"/>
    </source>
</evidence>
<dbReference type="PANTHER" id="PTHR14241:SF32">
    <property type="entry name" value="VWFA DOMAIN-CONTAINING PROTEIN-RELATED"/>
    <property type="match status" value="1"/>
</dbReference>
<dbReference type="InterPro" id="IPR027417">
    <property type="entry name" value="P-loop_NTPase"/>
</dbReference>
<dbReference type="AlphaFoldDB" id="A0AAV1QK32"/>
<evidence type="ECO:0000256" key="1">
    <source>
        <dbReference type="SAM" id="MobiDB-lite"/>
    </source>
</evidence>
<gene>
    <name evidence="2" type="ORF">FSCOSCO3_A020434</name>
</gene>
<dbReference type="PANTHER" id="PTHR14241">
    <property type="entry name" value="INTERFERON-INDUCED PROTEIN 44"/>
    <property type="match status" value="1"/>
</dbReference>
<dbReference type="EMBL" id="CAWUFR010001469">
    <property type="protein sequence ID" value="CAK6983823.1"/>
    <property type="molecule type" value="Genomic_DNA"/>
</dbReference>
<feature type="region of interest" description="Disordered" evidence="1">
    <location>
        <begin position="11"/>
        <end position="42"/>
    </location>
</feature>
<dbReference type="Gene3D" id="3.40.50.300">
    <property type="entry name" value="P-loop containing nucleotide triphosphate hydrolases"/>
    <property type="match status" value="1"/>
</dbReference>
<dbReference type="Proteomes" id="UP001314229">
    <property type="component" value="Unassembled WGS sequence"/>
</dbReference>
<feature type="compositionally biased region" description="Pro residues" evidence="1">
    <location>
        <begin position="21"/>
        <end position="34"/>
    </location>
</feature>
<protein>
    <submittedName>
        <fullName evidence="2">Interferon-induced protein 44-like</fullName>
    </submittedName>
</protein>
<name>A0AAV1QK32_SCOSC</name>
<keyword evidence="3" id="KW-1185">Reference proteome</keyword>
<dbReference type="SUPFAM" id="SSF52540">
    <property type="entry name" value="P-loop containing nucleoside triphosphate hydrolases"/>
    <property type="match status" value="1"/>
</dbReference>
<evidence type="ECO:0000313" key="2">
    <source>
        <dbReference type="EMBL" id="CAK6983823.1"/>
    </source>
</evidence>
<sequence length="305" mass="33811">QLVFVPLQHLNNKAMGGSASKPPPPQPKTPPPSPTFREPWRKISWSNKEEDLENVKNYQPGNPKVKQLRIMLYGPVGAGKSSFISSVNSMMIGRPGYSAAAGSTTNDTSFTKNYQTHKIQKEGRENFYPFVFNDIMGLEEGGGVRVEDIKLALQGRVSEGYTFNPVSALSETDPNYKSSPSVDDRVHLLVCVCSANASEIKEPVLQKMKEVREIANALGIPQVAIVTKIDEACGETEKSLKNIYHSKYVKKKMTDFSSRLGIPLNCIFPVKNYSSEISLDDDVDSLILSALRLMINFGDDFINKM</sequence>